<dbReference type="RefSeq" id="WP_267222510.1">
    <property type="nucleotide sequence ID" value="NZ_JAPCWC010000016.1"/>
</dbReference>
<dbReference type="InterPro" id="IPR056209">
    <property type="entry name" value="SU10_adaptor"/>
</dbReference>
<proteinExistence type="predicted"/>
<evidence type="ECO:0000313" key="2">
    <source>
        <dbReference type="EMBL" id="MFC0686471.1"/>
    </source>
</evidence>
<protein>
    <recommendedName>
        <fullName evidence="4">Phage protein</fullName>
    </recommendedName>
</protein>
<evidence type="ECO:0000313" key="3">
    <source>
        <dbReference type="Proteomes" id="UP001589858"/>
    </source>
</evidence>
<reference evidence="2 3" key="1">
    <citation type="submission" date="2024-09" db="EMBL/GenBank/DDBJ databases">
        <authorList>
            <person name="Sun Q."/>
            <person name="Mori K."/>
        </authorList>
    </citation>
    <scope>NUCLEOTIDE SEQUENCE [LARGE SCALE GENOMIC DNA]</scope>
    <source>
        <strain evidence="2 3">CICC 11035S</strain>
    </source>
</reference>
<dbReference type="EMBL" id="JBHLTM010000070">
    <property type="protein sequence ID" value="MFC0686471.1"/>
    <property type="molecule type" value="Genomic_DNA"/>
</dbReference>
<comment type="caution">
    <text evidence="2">The sequence shown here is derived from an EMBL/GenBank/DDBJ whole genome shotgun (WGS) entry which is preliminary data.</text>
</comment>
<evidence type="ECO:0000256" key="1">
    <source>
        <dbReference type="SAM" id="MobiDB-lite"/>
    </source>
</evidence>
<organism evidence="2 3">
    <name type="scientific">Novosphingobium clariflavum</name>
    <dbReference type="NCBI Taxonomy" id="2029884"/>
    <lineage>
        <taxon>Bacteria</taxon>
        <taxon>Pseudomonadati</taxon>
        <taxon>Pseudomonadota</taxon>
        <taxon>Alphaproteobacteria</taxon>
        <taxon>Sphingomonadales</taxon>
        <taxon>Sphingomonadaceae</taxon>
        <taxon>Novosphingobium</taxon>
    </lineage>
</organism>
<feature type="region of interest" description="Disordered" evidence="1">
    <location>
        <begin position="182"/>
        <end position="202"/>
    </location>
</feature>
<dbReference type="Proteomes" id="UP001589858">
    <property type="component" value="Unassembled WGS sequence"/>
</dbReference>
<sequence length="202" mass="23672">MNFSQLKARLRGLINRSDMTDDLAAQFIRDAQVRLERELRLSFMQKYVTFSIAEAQKGGFRVPPDYLEMIELFTDHGQLERVDTSYWLKRPKTLGVPECFIQTGHDIRMRPYPKPDETIYLRYYGMDAQLQNDAQTNVWATACADALIYGAAEYAADHYEDERLQRFAQRYGVCIQELSDQQQQEDFSGPMRIQPAYRYPQD</sequence>
<dbReference type="Pfam" id="PF24175">
    <property type="entry name" value="SU10_adaptor"/>
    <property type="match status" value="1"/>
</dbReference>
<name>A0ABV6SB47_9SPHN</name>
<evidence type="ECO:0008006" key="4">
    <source>
        <dbReference type="Google" id="ProtNLM"/>
    </source>
</evidence>
<gene>
    <name evidence="2" type="ORF">ACFFF8_17950</name>
</gene>
<keyword evidence="3" id="KW-1185">Reference proteome</keyword>
<accession>A0ABV6SB47</accession>